<feature type="non-terminal residue" evidence="1">
    <location>
        <position position="1"/>
    </location>
</feature>
<comment type="caution">
    <text evidence="1">The sequence shown here is derived from an EMBL/GenBank/DDBJ whole genome shotgun (WGS) entry which is preliminary data.</text>
</comment>
<protein>
    <submittedName>
        <fullName evidence="1">Uncharacterized protein</fullName>
    </submittedName>
</protein>
<keyword evidence="2" id="KW-1185">Reference proteome</keyword>
<evidence type="ECO:0000313" key="1">
    <source>
        <dbReference type="EMBL" id="RDY08736.1"/>
    </source>
</evidence>
<organism evidence="1 2">
    <name type="scientific">Mucuna pruriens</name>
    <name type="common">Velvet bean</name>
    <name type="synonym">Dolichos pruriens</name>
    <dbReference type="NCBI Taxonomy" id="157652"/>
    <lineage>
        <taxon>Eukaryota</taxon>
        <taxon>Viridiplantae</taxon>
        <taxon>Streptophyta</taxon>
        <taxon>Embryophyta</taxon>
        <taxon>Tracheophyta</taxon>
        <taxon>Spermatophyta</taxon>
        <taxon>Magnoliopsida</taxon>
        <taxon>eudicotyledons</taxon>
        <taxon>Gunneridae</taxon>
        <taxon>Pentapetalae</taxon>
        <taxon>rosids</taxon>
        <taxon>fabids</taxon>
        <taxon>Fabales</taxon>
        <taxon>Fabaceae</taxon>
        <taxon>Papilionoideae</taxon>
        <taxon>50 kb inversion clade</taxon>
        <taxon>NPAAA clade</taxon>
        <taxon>indigoferoid/millettioid clade</taxon>
        <taxon>Phaseoleae</taxon>
        <taxon>Mucuna</taxon>
    </lineage>
</organism>
<accession>A0A371I124</accession>
<name>A0A371I124_MUCPR</name>
<reference evidence="1" key="1">
    <citation type="submission" date="2018-05" db="EMBL/GenBank/DDBJ databases">
        <title>Draft genome of Mucuna pruriens seed.</title>
        <authorList>
            <person name="Nnadi N.E."/>
            <person name="Vos R."/>
            <person name="Hasami M.H."/>
            <person name="Devisetty U.K."/>
            <person name="Aguiy J.C."/>
        </authorList>
    </citation>
    <scope>NUCLEOTIDE SEQUENCE [LARGE SCALE GENOMIC DNA]</scope>
    <source>
        <strain evidence="1">JCA_2017</strain>
    </source>
</reference>
<gene>
    <name evidence="1" type="ORF">CR513_07015</name>
</gene>
<dbReference type="AlphaFoldDB" id="A0A371I124"/>
<evidence type="ECO:0000313" key="2">
    <source>
        <dbReference type="Proteomes" id="UP000257109"/>
    </source>
</evidence>
<sequence length="93" mass="10888">MSWKIVIKRRNEKIKCNLLSIGQLIEKPFLVAMNNDIFKMFDFVRRLIMKLDSKLMVAGIPKIPEKMCEVYLASKQMWKSFQIIFTCASIQSA</sequence>
<dbReference type="EMBL" id="QJKJ01001220">
    <property type="protein sequence ID" value="RDY08736.1"/>
    <property type="molecule type" value="Genomic_DNA"/>
</dbReference>
<dbReference type="Proteomes" id="UP000257109">
    <property type="component" value="Unassembled WGS sequence"/>
</dbReference>
<proteinExistence type="predicted"/>